<dbReference type="Proteomes" id="UP000068382">
    <property type="component" value="Unassembled WGS sequence"/>
</dbReference>
<feature type="transmembrane region" description="Helical" evidence="9">
    <location>
        <begin position="32"/>
        <end position="55"/>
    </location>
</feature>
<evidence type="ECO:0000256" key="8">
    <source>
        <dbReference type="ARBA" id="ARBA00023169"/>
    </source>
</evidence>
<keyword evidence="12" id="KW-1185">Reference proteome</keyword>
<dbReference type="PATRIC" id="fig|1768241.3.peg.1637"/>
<protein>
    <submittedName>
        <fullName evidence="11">Undecaprenyl phosphate N,N'-diacetylbacillosamine 1-phosphate transferase</fullName>
        <ecNumber evidence="11">2.7.8.36</ecNumber>
    </submittedName>
</protein>
<evidence type="ECO:0000256" key="5">
    <source>
        <dbReference type="ARBA" id="ARBA00022692"/>
    </source>
</evidence>
<keyword evidence="4 11" id="KW-0808">Transferase</keyword>
<dbReference type="EC" id="2.7.8.36" evidence="11"/>
<comment type="similarity">
    <text evidence="2">Belongs to the bacterial sugar transferase family.</text>
</comment>
<evidence type="ECO:0000256" key="7">
    <source>
        <dbReference type="ARBA" id="ARBA00023136"/>
    </source>
</evidence>
<evidence type="ECO:0000259" key="10">
    <source>
        <dbReference type="Pfam" id="PF02397"/>
    </source>
</evidence>
<accession>A0A132BYQ9</accession>
<evidence type="ECO:0000256" key="1">
    <source>
        <dbReference type="ARBA" id="ARBA00004236"/>
    </source>
</evidence>
<keyword evidence="8" id="KW-0270">Exopolysaccharide synthesis</keyword>
<dbReference type="EMBL" id="LPUY01000049">
    <property type="protein sequence ID" value="KUP93538.1"/>
    <property type="molecule type" value="Genomic_DNA"/>
</dbReference>
<proteinExistence type="inferred from homology"/>
<evidence type="ECO:0000256" key="3">
    <source>
        <dbReference type="ARBA" id="ARBA00022475"/>
    </source>
</evidence>
<evidence type="ECO:0000256" key="6">
    <source>
        <dbReference type="ARBA" id="ARBA00022989"/>
    </source>
</evidence>
<gene>
    <name evidence="11" type="primary">pglC_1</name>
    <name evidence="11" type="ORF">TRIHO_15610</name>
</gene>
<feature type="domain" description="Bacterial sugar transferase" evidence="10">
    <location>
        <begin position="30"/>
        <end position="220"/>
    </location>
</feature>
<name>A0A132BYQ9_9RHOB</name>
<dbReference type="InterPro" id="IPR003362">
    <property type="entry name" value="Bact_transf"/>
</dbReference>
<evidence type="ECO:0000256" key="9">
    <source>
        <dbReference type="SAM" id="Phobius"/>
    </source>
</evidence>
<dbReference type="GO" id="GO:0000271">
    <property type="term" value="P:polysaccharide biosynthetic process"/>
    <property type="evidence" value="ECO:0007669"/>
    <property type="project" value="UniProtKB-KW"/>
</dbReference>
<keyword evidence="7 9" id="KW-0472">Membrane</keyword>
<dbReference type="RefSeq" id="WP_068241794.1">
    <property type="nucleotide sequence ID" value="NZ_LPUY01000049.1"/>
</dbReference>
<dbReference type="PANTHER" id="PTHR30576">
    <property type="entry name" value="COLANIC BIOSYNTHESIS UDP-GLUCOSE LIPID CARRIER TRANSFERASE"/>
    <property type="match status" value="1"/>
</dbReference>
<dbReference type="AlphaFoldDB" id="A0A132BYQ9"/>
<dbReference type="Pfam" id="PF02397">
    <property type="entry name" value="Bac_transf"/>
    <property type="match status" value="1"/>
</dbReference>
<evidence type="ECO:0000313" key="11">
    <source>
        <dbReference type="EMBL" id="KUP93538.1"/>
    </source>
</evidence>
<keyword evidence="3" id="KW-1003">Cell membrane</keyword>
<evidence type="ECO:0000313" key="12">
    <source>
        <dbReference type="Proteomes" id="UP000068382"/>
    </source>
</evidence>
<reference evidence="11 12" key="1">
    <citation type="submission" date="2015-12" db="EMBL/GenBank/DDBJ databases">
        <title>Genome sequence of the marine Rhodobacteraceae strain O3.65, Candidatus Tritonibacter horizontis.</title>
        <authorList>
            <person name="Poehlein A."/>
            <person name="Giebel H.A."/>
            <person name="Voget S."/>
            <person name="Brinkhoff T."/>
        </authorList>
    </citation>
    <scope>NUCLEOTIDE SEQUENCE [LARGE SCALE GENOMIC DNA]</scope>
    <source>
        <strain evidence="11 12">O3.65</strain>
    </source>
</reference>
<organism evidence="11 12">
    <name type="scientific">Tritonibacter horizontis</name>
    <dbReference type="NCBI Taxonomy" id="1768241"/>
    <lineage>
        <taxon>Bacteria</taxon>
        <taxon>Pseudomonadati</taxon>
        <taxon>Pseudomonadota</taxon>
        <taxon>Alphaproteobacteria</taxon>
        <taxon>Rhodobacterales</taxon>
        <taxon>Paracoccaceae</taxon>
        <taxon>Tritonibacter</taxon>
    </lineage>
</organism>
<evidence type="ECO:0000256" key="4">
    <source>
        <dbReference type="ARBA" id="ARBA00022679"/>
    </source>
</evidence>
<dbReference type="OrthoDB" id="9808602at2"/>
<dbReference type="PANTHER" id="PTHR30576:SF4">
    <property type="entry name" value="UNDECAPRENYL-PHOSPHATE GALACTOSE PHOSPHOTRANSFERASE"/>
    <property type="match status" value="1"/>
</dbReference>
<comment type="subcellular location">
    <subcellularLocation>
        <location evidence="1">Cell membrane</location>
    </subcellularLocation>
</comment>
<keyword evidence="5 9" id="KW-0812">Transmembrane</keyword>
<dbReference type="GO" id="GO:0102334">
    <property type="term" value="F:N,N'-diacetylbacilliosaminyl-1-phosphate transferase activity"/>
    <property type="evidence" value="ECO:0007669"/>
    <property type="project" value="UniProtKB-EC"/>
</dbReference>
<evidence type="ECO:0000256" key="2">
    <source>
        <dbReference type="ARBA" id="ARBA00006464"/>
    </source>
</evidence>
<keyword evidence="6 9" id="KW-1133">Transmembrane helix</keyword>
<comment type="caution">
    <text evidence="11">The sequence shown here is derived from an EMBL/GenBank/DDBJ whole genome shotgun (WGS) entry which is preliminary data.</text>
</comment>
<dbReference type="GO" id="GO:0005886">
    <property type="term" value="C:plasma membrane"/>
    <property type="evidence" value="ECO:0007669"/>
    <property type="project" value="UniProtKB-SubCell"/>
</dbReference>
<sequence>MLDIVQELHSREVHQHHIEGHNGIYAQVGKRLFDLCLALLLLPLILPIIAILAILARRDGGEAFFGHKRVGQDGVSFRCWKIRSMVPDAAARLKKHLDENPEAAAEWARDHKLTNDPRITRFGNFIRKTSLDELPQILNVLKGEMTFVGPRPVITDELPKYGNKVQHYLAQKPGITGLWQVSGRNDVSYDERVDMDVAYLERRSLMLDINIIARTALAVLGTTGR</sequence>